<keyword evidence="2 3" id="KW-1015">Disulfide bond</keyword>
<feature type="disulfide bond" evidence="3">
    <location>
        <begin position="29"/>
        <end position="41"/>
    </location>
</feature>
<dbReference type="Gene3D" id="3.30.60.10">
    <property type="entry name" value="Endochitinase-like"/>
    <property type="match status" value="3"/>
</dbReference>
<evidence type="ECO:0000256" key="1">
    <source>
        <dbReference type="ARBA" id="ARBA00022669"/>
    </source>
</evidence>
<dbReference type="SUPFAM" id="SSF57016">
    <property type="entry name" value="Plant lectins/antimicrobial peptides"/>
    <property type="match status" value="2"/>
</dbReference>
<evidence type="ECO:0000256" key="3">
    <source>
        <dbReference type="PROSITE-ProRule" id="PRU00261"/>
    </source>
</evidence>
<dbReference type="EMBL" id="JH793030">
    <property type="protein sequence ID" value="ELQ38592.1"/>
    <property type="molecule type" value="Genomic_DNA"/>
</dbReference>
<dbReference type="PANTHER" id="PTHR47849">
    <property type="entry name" value="CHITIN-BINDING LECTIN 1"/>
    <property type="match status" value="1"/>
</dbReference>
<feature type="chain" id="PRO_5041676621" description="Chitin-binding type-1 domain-containing protein" evidence="4">
    <location>
        <begin position="18"/>
        <end position="233"/>
    </location>
</feature>
<feature type="signal peptide" evidence="4">
    <location>
        <begin position="1"/>
        <end position="17"/>
    </location>
</feature>
<dbReference type="CDD" id="cd00035">
    <property type="entry name" value="ChtBD1"/>
    <property type="match status" value="1"/>
</dbReference>
<dbReference type="Pfam" id="PF00187">
    <property type="entry name" value="Chitin_bind_1"/>
    <property type="match status" value="1"/>
</dbReference>
<feature type="disulfide bond" evidence="3">
    <location>
        <begin position="205"/>
        <end position="219"/>
    </location>
</feature>
<gene>
    <name evidence="6" type="ORF">OOU_Y34scaffold00534g67</name>
</gene>
<proteinExistence type="predicted"/>
<dbReference type="PROSITE" id="PS50941">
    <property type="entry name" value="CHIT_BIND_I_2"/>
    <property type="match status" value="2"/>
</dbReference>
<dbReference type="Proteomes" id="UP000011086">
    <property type="component" value="Unassembled WGS sequence"/>
</dbReference>
<keyword evidence="4" id="KW-0732">Signal</keyword>
<reference evidence="6" key="1">
    <citation type="journal article" date="2012" name="PLoS Genet.">
        <title>Comparative analysis of the genomes of two field isolates of the rice blast fungus Magnaporthe oryzae.</title>
        <authorList>
            <person name="Xue M."/>
            <person name="Yang J."/>
            <person name="Li Z."/>
            <person name="Hu S."/>
            <person name="Yao N."/>
            <person name="Dean R.A."/>
            <person name="Zhao W."/>
            <person name="Shen M."/>
            <person name="Zhang H."/>
            <person name="Li C."/>
            <person name="Liu L."/>
            <person name="Cao L."/>
            <person name="Xu X."/>
            <person name="Xing Y."/>
            <person name="Hsiang T."/>
            <person name="Zhang Z."/>
            <person name="Xu J.R."/>
            <person name="Peng Y.L."/>
        </authorList>
    </citation>
    <scope>NUCLEOTIDE SEQUENCE</scope>
    <source>
        <strain evidence="6">Y34</strain>
    </source>
</reference>
<organism evidence="6">
    <name type="scientific">Pyricularia oryzae (strain Y34)</name>
    <name type="common">Rice blast fungus</name>
    <name type="synonym">Magnaporthe oryzae</name>
    <dbReference type="NCBI Taxonomy" id="1143189"/>
    <lineage>
        <taxon>Eukaryota</taxon>
        <taxon>Fungi</taxon>
        <taxon>Dikarya</taxon>
        <taxon>Ascomycota</taxon>
        <taxon>Pezizomycotina</taxon>
        <taxon>Sordariomycetes</taxon>
        <taxon>Sordariomycetidae</taxon>
        <taxon>Magnaporthales</taxon>
        <taxon>Pyriculariaceae</taxon>
        <taxon>Pyricularia</taxon>
    </lineage>
</organism>
<keyword evidence="1 3" id="KW-0147">Chitin-binding</keyword>
<dbReference type="InterPro" id="IPR001002">
    <property type="entry name" value="Chitin-bd_1"/>
</dbReference>
<protein>
    <recommendedName>
        <fullName evidence="5">Chitin-binding type-1 domain-containing protein</fullName>
    </recommendedName>
</protein>
<dbReference type="PANTHER" id="PTHR47849:SF8">
    <property type="entry name" value="LECTIN"/>
    <property type="match status" value="1"/>
</dbReference>
<feature type="disulfide bond" evidence="3">
    <location>
        <begin position="20"/>
        <end position="35"/>
    </location>
</feature>
<evidence type="ECO:0000256" key="4">
    <source>
        <dbReference type="SAM" id="SignalP"/>
    </source>
</evidence>
<sequence length="233" mass="23878">MRPVLISIFLAATAVLAQNCGPKYKNKVCAAGSCCSQYGWCDTTAAHCDPATCKPEFSGQGSSCKAKTNGATTLVTSSRTPVTATSSTTSASGSQATFMMQVPHIDVCGKDSDGITCPGAGTNGYFYRCCSSAGHCGPKNDLTPPAPKMQIQDEAMYCGTGCQPGFGNCLLGMAKPPLPVSAPGIAQGGETCGPIVNKKCATGLCCSGSNFCGTGEDFCGADNWCQKNWGHCN</sequence>
<feature type="domain" description="Chitin-binding type-1" evidence="5">
    <location>
        <begin position="17"/>
        <end position="66"/>
    </location>
</feature>
<accession>A0AA97NYN4</accession>
<evidence type="ECO:0000313" key="6">
    <source>
        <dbReference type="EMBL" id="ELQ38592.1"/>
    </source>
</evidence>
<dbReference type="InterPro" id="IPR036861">
    <property type="entry name" value="Endochitinase-like_sf"/>
</dbReference>
<feature type="domain" description="Chitin-binding type-1" evidence="5">
    <location>
        <begin position="189"/>
        <end position="233"/>
    </location>
</feature>
<evidence type="ECO:0000256" key="2">
    <source>
        <dbReference type="ARBA" id="ARBA00023157"/>
    </source>
</evidence>
<feature type="disulfide bond" evidence="3">
    <location>
        <begin position="200"/>
        <end position="212"/>
    </location>
</feature>
<dbReference type="AlphaFoldDB" id="A0AA97NYN4"/>
<comment type="caution">
    <text evidence="3">Lacks conserved residue(s) required for the propagation of feature annotation.</text>
</comment>
<evidence type="ECO:0000259" key="5">
    <source>
        <dbReference type="PROSITE" id="PS50941"/>
    </source>
</evidence>
<dbReference type="SMART" id="SM00270">
    <property type="entry name" value="ChtBD1"/>
    <property type="match status" value="3"/>
</dbReference>
<dbReference type="GO" id="GO:0008061">
    <property type="term" value="F:chitin binding"/>
    <property type="evidence" value="ECO:0007669"/>
    <property type="project" value="UniProtKB-UniRule"/>
</dbReference>
<feature type="disulfide bond" evidence="3">
    <location>
        <begin position="34"/>
        <end position="48"/>
    </location>
</feature>
<name>A0AA97NYN4_PYRO3</name>